<dbReference type="EMBL" id="JABFUD020000020">
    <property type="protein sequence ID" value="KAI5064267.1"/>
    <property type="molecule type" value="Genomic_DNA"/>
</dbReference>
<evidence type="ECO:0000313" key="3">
    <source>
        <dbReference type="Proteomes" id="UP000886520"/>
    </source>
</evidence>
<evidence type="ECO:0000313" key="2">
    <source>
        <dbReference type="EMBL" id="KAI5064267.1"/>
    </source>
</evidence>
<reference evidence="2" key="1">
    <citation type="submission" date="2021-01" db="EMBL/GenBank/DDBJ databases">
        <title>Adiantum capillus-veneris genome.</title>
        <authorList>
            <person name="Fang Y."/>
            <person name="Liao Q."/>
        </authorList>
    </citation>
    <scope>NUCLEOTIDE SEQUENCE</scope>
    <source>
        <strain evidence="2">H3</strain>
        <tissue evidence="2">Leaf</tissue>
    </source>
</reference>
<name>A0A9D4Z872_ADICA</name>
<comment type="caution">
    <text evidence="2">The sequence shown here is derived from an EMBL/GenBank/DDBJ whole genome shotgun (WGS) entry which is preliminary data.</text>
</comment>
<evidence type="ECO:0000256" key="1">
    <source>
        <dbReference type="SAM" id="MobiDB-lite"/>
    </source>
</evidence>
<gene>
    <name evidence="2" type="ORF">GOP47_0020937</name>
</gene>
<sequence length="196" mass="21596">MSPASPNFSGPTKWLQRIQGIDTPTVAPPKSSPKPNFRALTILDWLLQVIEEMAGSDLAFCAGRLQTRWHHHQHLEEPGFSSTPSAAHLPCIQACQFASMSFFQSFPQFLTQNQQTSRASSAFTNGEGQFYPLQSQFTINSTATPSQGTYLVNLTSNGMHDEVVFDSQLPSEDATMQPDPNPIPTQQPPVDRTTAM</sequence>
<proteinExistence type="predicted"/>
<organism evidence="2 3">
    <name type="scientific">Adiantum capillus-veneris</name>
    <name type="common">Maidenhair fern</name>
    <dbReference type="NCBI Taxonomy" id="13818"/>
    <lineage>
        <taxon>Eukaryota</taxon>
        <taxon>Viridiplantae</taxon>
        <taxon>Streptophyta</taxon>
        <taxon>Embryophyta</taxon>
        <taxon>Tracheophyta</taxon>
        <taxon>Polypodiopsida</taxon>
        <taxon>Polypodiidae</taxon>
        <taxon>Polypodiales</taxon>
        <taxon>Pteridineae</taxon>
        <taxon>Pteridaceae</taxon>
        <taxon>Vittarioideae</taxon>
        <taxon>Adiantum</taxon>
    </lineage>
</organism>
<dbReference type="AlphaFoldDB" id="A0A9D4Z872"/>
<protein>
    <submittedName>
        <fullName evidence="2">Uncharacterized protein</fullName>
    </submittedName>
</protein>
<dbReference type="Proteomes" id="UP000886520">
    <property type="component" value="Chromosome 20"/>
</dbReference>
<keyword evidence="3" id="KW-1185">Reference proteome</keyword>
<accession>A0A9D4Z872</accession>
<feature type="region of interest" description="Disordered" evidence="1">
    <location>
        <begin position="171"/>
        <end position="196"/>
    </location>
</feature>